<organism evidence="2 3">
    <name type="scientific">Teretinema zuelzerae</name>
    <dbReference type="NCBI Taxonomy" id="156"/>
    <lineage>
        <taxon>Bacteria</taxon>
        <taxon>Pseudomonadati</taxon>
        <taxon>Spirochaetota</taxon>
        <taxon>Spirochaetia</taxon>
        <taxon>Spirochaetales</taxon>
        <taxon>Treponemataceae</taxon>
        <taxon>Teretinema</taxon>
    </lineage>
</organism>
<dbReference type="Proteomes" id="UP001198163">
    <property type="component" value="Unassembled WGS sequence"/>
</dbReference>
<proteinExistence type="predicted"/>
<evidence type="ECO:0000313" key="2">
    <source>
        <dbReference type="EMBL" id="MCD1654679.1"/>
    </source>
</evidence>
<feature type="signal peptide" evidence="1">
    <location>
        <begin position="1"/>
        <end position="20"/>
    </location>
</feature>
<keyword evidence="1" id="KW-0732">Signal</keyword>
<gene>
    <name evidence="2" type="ORF">K7J14_08170</name>
</gene>
<dbReference type="SUPFAM" id="SSF48371">
    <property type="entry name" value="ARM repeat"/>
    <property type="match status" value="1"/>
</dbReference>
<dbReference type="EMBL" id="JAINWA010000003">
    <property type="protein sequence ID" value="MCD1654679.1"/>
    <property type="molecule type" value="Genomic_DNA"/>
</dbReference>
<dbReference type="RefSeq" id="WP_230755147.1">
    <property type="nucleotide sequence ID" value="NZ_JAINWA010000003.1"/>
</dbReference>
<dbReference type="AlphaFoldDB" id="A0AAE3EJK4"/>
<comment type="caution">
    <text evidence="2">The sequence shown here is derived from an EMBL/GenBank/DDBJ whole genome shotgun (WGS) entry which is preliminary data.</text>
</comment>
<sequence length="393" mass="42646">MKKRALFLFLLIGTLVSAQSADPVVLSYQRNFIRASMSTKIELLNDASRISTVNMTPLYLDAMQFVLQTLPVLGTDSQLMDLAAAAAQRVAAWPDQSVLPVLKVLFENVPDPRPRIACLETFAVLASDNEEYIGFLSDWLSTSLDALDQGKTVDLRSATACAAVLGKMGSVVSFPVLFRGSSGQYDTGLVKASETAVNQIQNGYADAVLGKIADRDISIVHKAFSLSRKKSDLSSADSGRIAEAVFSRSVAVLSESGSIPNRLVSQMTTDSMEQLTRLKWSNASPMVVKYFYAVQGEYKTGKASVESLVPVVGCLGAMGTNEAAQALSIFLGLLNSETEQKKTFNEQLMLALIQALGDLGDKTAFDYLLYVGYLEYPESVKKASRDALARLQW</sequence>
<evidence type="ECO:0000313" key="3">
    <source>
        <dbReference type="Proteomes" id="UP001198163"/>
    </source>
</evidence>
<evidence type="ECO:0008006" key="4">
    <source>
        <dbReference type="Google" id="ProtNLM"/>
    </source>
</evidence>
<keyword evidence="3" id="KW-1185">Reference proteome</keyword>
<protein>
    <recommendedName>
        <fullName evidence="4">HEAT repeat domain-containing protein</fullName>
    </recommendedName>
</protein>
<reference evidence="2" key="1">
    <citation type="submission" date="2021-08" db="EMBL/GenBank/DDBJ databases">
        <title>Comparative analyses of Brucepasteria parasyntrophica and Teretinema zuelzerae.</title>
        <authorList>
            <person name="Song Y."/>
            <person name="Brune A."/>
        </authorList>
    </citation>
    <scope>NUCLEOTIDE SEQUENCE</scope>
    <source>
        <strain evidence="2">DSM 1903</strain>
    </source>
</reference>
<name>A0AAE3EJK4_9SPIR</name>
<accession>A0AAE3EJK4</accession>
<dbReference type="InterPro" id="IPR016024">
    <property type="entry name" value="ARM-type_fold"/>
</dbReference>
<evidence type="ECO:0000256" key="1">
    <source>
        <dbReference type="SAM" id="SignalP"/>
    </source>
</evidence>
<feature type="chain" id="PRO_5042120285" description="HEAT repeat domain-containing protein" evidence="1">
    <location>
        <begin position="21"/>
        <end position="393"/>
    </location>
</feature>